<proteinExistence type="predicted"/>
<sequence length="61" mass="7180">MYQNNIYNLELLVKIVFQYREHLSKIGDEIDAHAKEIEEYHILQSIPGIGRGESPPRLFPR</sequence>
<dbReference type="RefSeq" id="WP_260838822.1">
    <property type="nucleotide sequence ID" value="NZ_CP080028.1"/>
</dbReference>
<keyword evidence="2" id="KW-1185">Reference proteome</keyword>
<dbReference type="AlphaFoldDB" id="A0A8E2LCL1"/>
<accession>A0A8E2LCL1</accession>
<dbReference type="EMBL" id="MTLA01000227">
    <property type="protein sequence ID" value="OOP67120.1"/>
    <property type="molecule type" value="Genomic_DNA"/>
</dbReference>
<organism evidence="1 2">
    <name type="scientific">Heyndrickxia oleronia</name>
    <dbReference type="NCBI Taxonomy" id="38875"/>
    <lineage>
        <taxon>Bacteria</taxon>
        <taxon>Bacillati</taxon>
        <taxon>Bacillota</taxon>
        <taxon>Bacilli</taxon>
        <taxon>Bacillales</taxon>
        <taxon>Bacillaceae</taxon>
        <taxon>Heyndrickxia</taxon>
    </lineage>
</organism>
<comment type="caution">
    <text evidence="1">The sequence shown here is derived from an EMBL/GenBank/DDBJ whole genome shotgun (WGS) entry which is preliminary data.</text>
</comment>
<protein>
    <submittedName>
        <fullName evidence="1">Uncharacterized protein</fullName>
    </submittedName>
</protein>
<evidence type="ECO:0000313" key="1">
    <source>
        <dbReference type="EMBL" id="OOP67120.1"/>
    </source>
</evidence>
<name>A0A8E2LCL1_9BACI</name>
<gene>
    <name evidence="1" type="ORF">BWZ43_17395</name>
</gene>
<dbReference type="Proteomes" id="UP000189761">
    <property type="component" value="Unassembled WGS sequence"/>
</dbReference>
<evidence type="ECO:0000313" key="2">
    <source>
        <dbReference type="Proteomes" id="UP000189761"/>
    </source>
</evidence>
<reference evidence="1 2" key="1">
    <citation type="submission" date="2017-01" db="EMBL/GenBank/DDBJ databases">
        <title>Draft genome sequence of Bacillus oleronius.</title>
        <authorList>
            <person name="Allam M."/>
        </authorList>
    </citation>
    <scope>NUCLEOTIDE SEQUENCE [LARGE SCALE GENOMIC DNA]</scope>
    <source>
        <strain evidence="1 2">DSM 9356</strain>
    </source>
</reference>